<proteinExistence type="predicted"/>
<dbReference type="RefSeq" id="WP_301225671.1">
    <property type="nucleotide sequence ID" value="NZ_JAROCG010000001.1"/>
</dbReference>
<comment type="caution">
    <text evidence="2">The sequence shown here is derived from an EMBL/GenBank/DDBJ whole genome shotgun (WGS) entry which is preliminary data.</text>
</comment>
<accession>A0ABT8K0W4</accession>
<reference evidence="2" key="1">
    <citation type="submission" date="2023-06" db="EMBL/GenBank/DDBJ databases">
        <title>MT1 and MT2 Draft Genomes of Novel Species.</title>
        <authorList>
            <person name="Venkateswaran K."/>
        </authorList>
    </citation>
    <scope>NUCLEOTIDE SEQUENCE</scope>
    <source>
        <strain evidence="2">IIF3SC-B10</strain>
    </source>
</reference>
<sequence length="157" mass="16636">MSPHGNPDVPASGASDVIRGARHVPAGPPTVEAADAQAQAASTTPRDQASSPTVSNEPVGRSAEHTAWGLWEVFVRSNRGLSHVHAGSLHAPDAAMALRNARDLYTRRNEGVSVWVVPSEAITSSDPGSKGAFFESPQGKDYRHATYYTKSEGVKHL</sequence>
<gene>
    <name evidence="2" type="primary">paaB</name>
    <name evidence="2" type="ORF">P5G52_06270</name>
</gene>
<organism evidence="2 3">
    <name type="scientific">Arthrobacter burdickii</name>
    <dbReference type="NCBI Taxonomy" id="3035920"/>
    <lineage>
        <taxon>Bacteria</taxon>
        <taxon>Bacillati</taxon>
        <taxon>Actinomycetota</taxon>
        <taxon>Actinomycetes</taxon>
        <taxon>Micrococcales</taxon>
        <taxon>Micrococcaceae</taxon>
        <taxon>Arthrobacter</taxon>
    </lineage>
</organism>
<evidence type="ECO:0000256" key="1">
    <source>
        <dbReference type="SAM" id="MobiDB-lite"/>
    </source>
</evidence>
<dbReference type="Proteomes" id="UP001174209">
    <property type="component" value="Unassembled WGS sequence"/>
</dbReference>
<dbReference type="EMBL" id="JAROCG010000001">
    <property type="protein sequence ID" value="MDN4610471.1"/>
    <property type="molecule type" value="Genomic_DNA"/>
</dbReference>
<evidence type="ECO:0000313" key="2">
    <source>
        <dbReference type="EMBL" id="MDN4610471.1"/>
    </source>
</evidence>
<evidence type="ECO:0000313" key="3">
    <source>
        <dbReference type="Proteomes" id="UP001174209"/>
    </source>
</evidence>
<name>A0ABT8K0W4_9MICC</name>
<feature type="compositionally biased region" description="Polar residues" evidence="1">
    <location>
        <begin position="42"/>
        <end position="56"/>
    </location>
</feature>
<keyword evidence="3" id="KW-1185">Reference proteome</keyword>
<dbReference type="InterPro" id="IPR038693">
    <property type="entry name" value="PaaB_sf"/>
</dbReference>
<protein>
    <submittedName>
        <fullName evidence="2">1,2-phenylacetyl-CoA epoxidase subunit PaaB</fullName>
    </submittedName>
</protein>
<feature type="region of interest" description="Disordered" evidence="1">
    <location>
        <begin position="1"/>
        <end position="62"/>
    </location>
</feature>
<dbReference type="NCBIfam" id="TIGR02157">
    <property type="entry name" value="PA_CoA_Oxy2"/>
    <property type="match status" value="1"/>
</dbReference>
<dbReference type="InterPro" id="IPR009359">
    <property type="entry name" value="PaaB"/>
</dbReference>
<dbReference type="Gene3D" id="3.10.20.520">
    <property type="entry name" value="Phenylacetic acid degradation B"/>
    <property type="match status" value="1"/>
</dbReference>
<dbReference type="Pfam" id="PF06243">
    <property type="entry name" value="PaaB"/>
    <property type="match status" value="1"/>
</dbReference>